<evidence type="ECO:0000313" key="3">
    <source>
        <dbReference type="Proteomes" id="UP000054383"/>
    </source>
</evidence>
<feature type="chain" id="PRO_5006711333" evidence="1">
    <location>
        <begin position="19"/>
        <end position="127"/>
    </location>
</feature>
<name>A0A0U1LX63_TALIS</name>
<dbReference type="EMBL" id="CVMT01000004">
    <property type="protein sequence ID" value="CRG87978.1"/>
    <property type="molecule type" value="Genomic_DNA"/>
</dbReference>
<feature type="signal peptide" evidence="1">
    <location>
        <begin position="1"/>
        <end position="18"/>
    </location>
</feature>
<dbReference type="Proteomes" id="UP000054383">
    <property type="component" value="Unassembled WGS sequence"/>
</dbReference>
<dbReference type="OrthoDB" id="4524603at2759"/>
<dbReference type="AlphaFoldDB" id="A0A0U1LX63"/>
<evidence type="ECO:0000256" key="1">
    <source>
        <dbReference type="SAM" id="SignalP"/>
    </source>
</evidence>
<evidence type="ECO:0000313" key="2">
    <source>
        <dbReference type="EMBL" id="CRG87978.1"/>
    </source>
</evidence>
<reference evidence="2 3" key="1">
    <citation type="submission" date="2015-04" db="EMBL/GenBank/DDBJ databases">
        <authorList>
            <person name="Syromyatnikov M.Y."/>
            <person name="Popov V.N."/>
        </authorList>
    </citation>
    <scope>NUCLEOTIDE SEQUENCE [LARGE SCALE GENOMIC DNA]</scope>
    <source>
        <strain evidence="2">WF-38-12</strain>
    </source>
</reference>
<keyword evidence="1" id="KW-0732">Signal</keyword>
<proteinExistence type="predicted"/>
<organism evidence="2 3">
    <name type="scientific">Talaromyces islandicus</name>
    <name type="common">Penicillium islandicum</name>
    <dbReference type="NCBI Taxonomy" id="28573"/>
    <lineage>
        <taxon>Eukaryota</taxon>
        <taxon>Fungi</taxon>
        <taxon>Dikarya</taxon>
        <taxon>Ascomycota</taxon>
        <taxon>Pezizomycotina</taxon>
        <taxon>Eurotiomycetes</taxon>
        <taxon>Eurotiomycetidae</taxon>
        <taxon>Eurotiales</taxon>
        <taxon>Trichocomaceae</taxon>
        <taxon>Talaromyces</taxon>
        <taxon>Talaromyces sect. Islandici</taxon>
    </lineage>
</organism>
<gene>
    <name evidence="2" type="ORF">PISL3812_05000</name>
</gene>
<keyword evidence="3" id="KW-1185">Reference proteome</keyword>
<sequence length="127" mass="13749">MRFTTVLASTMLAALVSADPGYTGWLWFADAGDCSDEGQSDPNMEIDYPPDDSGVFCTEVTFDSPNYGLVLDMTNIGANFPPKNVRGCTDSECKQCGDPASITNEDTGIRMDCTQFTNAPYVYIGDD</sequence>
<accession>A0A0U1LX63</accession>
<protein>
    <submittedName>
        <fullName evidence="2">Uncharacterized protein</fullName>
    </submittedName>
</protein>